<dbReference type="RefSeq" id="WP_081204554.1">
    <property type="nucleotide sequence ID" value="NZ_FOCZ01000003.1"/>
</dbReference>
<dbReference type="GO" id="GO:0005975">
    <property type="term" value="P:carbohydrate metabolic process"/>
    <property type="evidence" value="ECO:0007669"/>
    <property type="project" value="InterPro"/>
</dbReference>
<evidence type="ECO:0000313" key="7">
    <source>
        <dbReference type="Proteomes" id="UP000192610"/>
    </source>
</evidence>
<keyword evidence="2" id="KW-0378">Hydrolase</keyword>
<protein>
    <submittedName>
        <fullName evidence="6">Beta-mannosidase</fullName>
    </submittedName>
</protein>
<feature type="signal peptide" evidence="4">
    <location>
        <begin position="1"/>
        <end position="22"/>
    </location>
</feature>
<dbReference type="Gene3D" id="3.20.20.80">
    <property type="entry name" value="Glycosidases"/>
    <property type="match status" value="1"/>
</dbReference>
<comment type="similarity">
    <text evidence="1">Belongs to the glycosyl hydrolase 2 family.</text>
</comment>
<evidence type="ECO:0000259" key="5">
    <source>
        <dbReference type="PROSITE" id="PS50022"/>
    </source>
</evidence>
<feature type="chain" id="PRO_5010725186" evidence="4">
    <location>
        <begin position="23"/>
        <end position="972"/>
    </location>
</feature>
<dbReference type="EMBL" id="LVXG01000078">
    <property type="protein sequence ID" value="OQP40050.1"/>
    <property type="molecule type" value="Genomic_DNA"/>
</dbReference>
<dbReference type="SUPFAM" id="SSF49785">
    <property type="entry name" value="Galactose-binding domain-like"/>
    <property type="match status" value="2"/>
</dbReference>
<sequence>MASFYSRMAGGLLLLTALTTTAQEKTDLNSSTGIQWKLTPQAEIGRDSVQAFKEGYDTKRWVPAVVPGCVFTSYVQARLEKDPNFGDNIYQVDQQKYNRNFWYRTEFASPAMGGGKTCRLHFKGINRKGEVFFNGVRIGLLDGFMDRGDFDVTKLLSPSGKNVLAVLVYWPGKPIANHASPTYISSDGWDWMPSVPGLLQGIVSDVYLSVTGGVVISDPWVRTALPAKNQAVLSLNLGLNNLSDKTDSGELTAVIQPGNIVVKQSVHMRAGEHAALQFNAAKFSQLQIKDPLLWWPNGYGDPNLYSCTIKYTSGGRVSDSQRVQFGIRKYSYDTTGGVLHIKINGEKVYVRGGNWGMSEYLLRCRGSEYEVKVKLHRAMNLNMIRNWIGSVTDDELYEACDKYGIMIWDDFWLNSHPNLPDDVYAFNKNAVEKIKRLRNHPSIAVWCGDNEGYPLPPLNGWLREDVTTFDGGDRWYQPNSHSDALTGSGPWTNFHPNWYFTKYPGGFGGNAGWGFRTEIGTAVFTTYESFKKFIPDSSAWPRSTMWDKHFFGKSAANAGPDNYDAAVKSYGVPTGIEDYCRKAQLVNIETNKALYEGWQHHMWNDASGVMTWMSQSAYPSFVWQTYDYYYDLTGAYWGVKKACEPLHIQWSYADNSVKVINTTLENHPGLKAEAIIYDLNGRVQTKYGKTATIEAAADTTTSCFDLNFSTENIAYKKSAVASSGAVEAPDAAAITDGNSGSRWSSGYSDNEWVYVDLGVEQTIKTVVLNWEAAHARAYIIQVSNDAIHWTDVYSTSEGRGSVEQISLTPVKARFVKMQGLQRATDFGYSLYDLEVYNTNRPALTDVQFIKLLLTDAQGKTVSDNFYWRSNKLADYTALSKLPKAAVKYESKLVNSNGKAVIEVTVSNPTAPVAFAIRVQAIRTSDGERLLPALMDDNYFTLFKGERKKIEIEFDAALLQGGGYKLIVEPYNK</sequence>
<reference evidence="7" key="1">
    <citation type="submission" date="2016-04" db="EMBL/GenBank/DDBJ databases">
        <authorList>
            <person name="Chen L."/>
            <person name="Zhuang W."/>
            <person name="Wang G."/>
        </authorList>
    </citation>
    <scope>NUCLEOTIDE SEQUENCE [LARGE SCALE GENOMIC DNA]</scope>
    <source>
        <strain evidence="7">17621</strain>
    </source>
</reference>
<dbReference type="PANTHER" id="PTHR43536">
    <property type="entry name" value="MANNOSYLGLYCOPROTEIN ENDO-BETA-MANNOSIDASE"/>
    <property type="match status" value="1"/>
</dbReference>
<dbReference type="InterPro" id="IPR000421">
    <property type="entry name" value="FA58C"/>
</dbReference>
<dbReference type="InterPro" id="IPR036156">
    <property type="entry name" value="Beta-gal/glucu_dom_sf"/>
</dbReference>
<evidence type="ECO:0000256" key="3">
    <source>
        <dbReference type="ARBA" id="ARBA00023295"/>
    </source>
</evidence>
<dbReference type="InterPro" id="IPR008979">
    <property type="entry name" value="Galactose-bd-like_sf"/>
</dbReference>
<keyword evidence="3" id="KW-0326">Glycosidase</keyword>
<keyword evidence="7" id="KW-1185">Reference proteome</keyword>
<dbReference type="Pfam" id="PF22633">
    <property type="entry name" value="F5_F8_type_C_2"/>
    <property type="match status" value="1"/>
</dbReference>
<dbReference type="Proteomes" id="UP000192610">
    <property type="component" value="Unassembled WGS sequence"/>
</dbReference>
<gene>
    <name evidence="6" type="ORF">A4H97_17700</name>
</gene>
<dbReference type="InterPro" id="IPR054593">
    <property type="entry name" value="Beta-mannosidase-like_N2"/>
</dbReference>
<accession>A0A1V9E1R6</accession>
<comment type="caution">
    <text evidence="6">The sequence shown here is derived from an EMBL/GenBank/DDBJ whole genome shotgun (WGS) entry which is preliminary data.</text>
</comment>
<dbReference type="AlphaFoldDB" id="A0A1V9E1R6"/>
<dbReference type="PANTHER" id="PTHR43536:SF1">
    <property type="entry name" value="MANNOSYLGLYCOPROTEIN ENDO-BETA-MANNOSIDASE"/>
    <property type="match status" value="1"/>
</dbReference>
<feature type="domain" description="F5/8 type C" evidence="5">
    <location>
        <begin position="703"/>
        <end position="838"/>
    </location>
</feature>
<keyword evidence="4" id="KW-0732">Signal</keyword>
<name>A0A1V9E1R6_9BACT</name>
<dbReference type="Pfam" id="PF18368">
    <property type="entry name" value="Ig_GlcNase"/>
    <property type="match status" value="1"/>
</dbReference>
<dbReference type="SUPFAM" id="SSF49303">
    <property type="entry name" value="beta-Galactosidase/glucuronidase domain"/>
    <property type="match status" value="3"/>
</dbReference>
<dbReference type="InterPro" id="IPR041351">
    <property type="entry name" value="Ig_GlcNase"/>
</dbReference>
<dbReference type="OrthoDB" id="9801077at2"/>
<dbReference type="Gene3D" id="2.60.40.10">
    <property type="entry name" value="Immunoglobulins"/>
    <property type="match status" value="3"/>
</dbReference>
<organism evidence="6 7">
    <name type="scientific">Niastella yeongjuensis</name>
    <dbReference type="NCBI Taxonomy" id="354355"/>
    <lineage>
        <taxon>Bacteria</taxon>
        <taxon>Pseudomonadati</taxon>
        <taxon>Bacteroidota</taxon>
        <taxon>Chitinophagia</taxon>
        <taxon>Chitinophagales</taxon>
        <taxon>Chitinophagaceae</taxon>
        <taxon>Niastella</taxon>
    </lineage>
</organism>
<evidence type="ECO:0000256" key="4">
    <source>
        <dbReference type="SAM" id="SignalP"/>
    </source>
</evidence>
<dbReference type="SUPFAM" id="SSF51445">
    <property type="entry name" value="(Trans)glycosidases"/>
    <property type="match status" value="1"/>
</dbReference>
<dbReference type="STRING" id="354355.SAMN05660816_02285"/>
<dbReference type="InterPro" id="IPR013783">
    <property type="entry name" value="Ig-like_fold"/>
</dbReference>
<dbReference type="Pfam" id="PF00703">
    <property type="entry name" value="Glyco_hydro_2"/>
    <property type="match status" value="1"/>
</dbReference>
<evidence type="ECO:0000313" key="6">
    <source>
        <dbReference type="EMBL" id="OQP40050.1"/>
    </source>
</evidence>
<dbReference type="Gene3D" id="2.60.120.260">
    <property type="entry name" value="Galactose-binding domain-like"/>
    <property type="match status" value="2"/>
</dbReference>
<dbReference type="PROSITE" id="PS50022">
    <property type="entry name" value="FA58C_3"/>
    <property type="match status" value="1"/>
</dbReference>
<dbReference type="InterPro" id="IPR043534">
    <property type="entry name" value="EBDG/EBM"/>
</dbReference>
<evidence type="ECO:0000256" key="1">
    <source>
        <dbReference type="ARBA" id="ARBA00007401"/>
    </source>
</evidence>
<proteinExistence type="inferred from homology"/>
<dbReference type="Pfam" id="PF22666">
    <property type="entry name" value="Glyco_hydro_2_N2"/>
    <property type="match status" value="1"/>
</dbReference>
<evidence type="ECO:0000256" key="2">
    <source>
        <dbReference type="ARBA" id="ARBA00022801"/>
    </source>
</evidence>
<dbReference type="InterPro" id="IPR017853">
    <property type="entry name" value="GH"/>
</dbReference>
<dbReference type="InterPro" id="IPR006102">
    <property type="entry name" value="Ig-like_GH2"/>
</dbReference>
<dbReference type="GO" id="GO:0004553">
    <property type="term" value="F:hydrolase activity, hydrolyzing O-glycosyl compounds"/>
    <property type="evidence" value="ECO:0007669"/>
    <property type="project" value="InterPro"/>
</dbReference>